<comment type="caution">
    <text evidence="5">The sequence shown here is derived from an EMBL/GenBank/DDBJ whole genome shotgun (WGS) entry which is preliminary data.</text>
</comment>
<feature type="region of interest" description="Disordered" evidence="2">
    <location>
        <begin position="195"/>
        <end position="226"/>
    </location>
</feature>
<feature type="compositionally biased region" description="Basic residues" evidence="2">
    <location>
        <begin position="359"/>
        <end position="369"/>
    </location>
</feature>
<evidence type="ECO:0000256" key="3">
    <source>
        <dbReference type="SAM" id="Phobius"/>
    </source>
</evidence>
<protein>
    <recommendedName>
        <fullName evidence="8">Sulfite exporter TauE/SafE family protein</fullName>
    </recommendedName>
</protein>
<feature type="region of interest" description="Disordered" evidence="2">
    <location>
        <begin position="307"/>
        <end position="438"/>
    </location>
</feature>
<name>A0A8J4LX09_9CHLO</name>
<dbReference type="GO" id="GO:0016567">
    <property type="term" value="P:protein ubiquitination"/>
    <property type="evidence" value="ECO:0007669"/>
    <property type="project" value="TreeGrafter"/>
</dbReference>
<feature type="transmembrane region" description="Helical" evidence="3">
    <location>
        <begin position="800"/>
        <end position="821"/>
    </location>
</feature>
<evidence type="ECO:0000313" key="7">
    <source>
        <dbReference type="Proteomes" id="UP000747110"/>
    </source>
</evidence>
<accession>A0A8J4LX09</accession>
<dbReference type="Proteomes" id="UP000747110">
    <property type="component" value="Unassembled WGS sequence"/>
</dbReference>
<dbReference type="OrthoDB" id="434519at2759"/>
<dbReference type="Proteomes" id="UP000722791">
    <property type="component" value="Unassembled WGS sequence"/>
</dbReference>
<gene>
    <name evidence="4" type="ORF">Vretifemale_17421</name>
    <name evidence="5" type="ORF">Vretimale_16657</name>
</gene>
<evidence type="ECO:0008006" key="8">
    <source>
        <dbReference type="Google" id="ProtNLM"/>
    </source>
</evidence>
<proteinExistence type="inferred from homology"/>
<evidence type="ECO:0000256" key="2">
    <source>
        <dbReference type="SAM" id="MobiDB-lite"/>
    </source>
</evidence>
<feature type="region of interest" description="Disordered" evidence="2">
    <location>
        <begin position="456"/>
        <end position="477"/>
    </location>
</feature>
<dbReference type="PANTHER" id="PTHR14255:SF3">
    <property type="entry name" value="SULFITE EXPORTER TAUE_SAFE FAMILY PROTEIN 5-RELATED"/>
    <property type="match status" value="1"/>
</dbReference>
<keyword evidence="3" id="KW-0472">Membrane</keyword>
<feature type="compositionally biased region" description="Gly residues" evidence="2">
    <location>
        <begin position="374"/>
        <end position="385"/>
    </location>
</feature>
<reference evidence="5" key="1">
    <citation type="journal article" date="2021" name="Proc. Natl. Acad. Sci. U.S.A.">
        <title>Three genomes in the algal genus Volvox reveal the fate of a haploid sex-determining region after a transition to homothallism.</title>
        <authorList>
            <person name="Yamamoto K."/>
            <person name="Hamaji T."/>
            <person name="Kawai-Toyooka H."/>
            <person name="Matsuzaki R."/>
            <person name="Takahashi F."/>
            <person name="Nishimura Y."/>
            <person name="Kawachi M."/>
            <person name="Noguchi H."/>
            <person name="Minakuchi Y."/>
            <person name="Umen J.G."/>
            <person name="Toyoda A."/>
            <person name="Nozaki H."/>
        </authorList>
    </citation>
    <scope>NUCLEOTIDE SEQUENCE</scope>
    <source>
        <strain evidence="5">NIES-3785</strain>
        <strain evidence="4">NIES-3786</strain>
    </source>
</reference>
<keyword evidence="3" id="KW-0812">Transmembrane</keyword>
<feature type="transmembrane region" description="Helical" evidence="3">
    <location>
        <begin position="772"/>
        <end position="794"/>
    </location>
</feature>
<feature type="region of interest" description="Disordered" evidence="2">
    <location>
        <begin position="685"/>
        <end position="708"/>
    </location>
</feature>
<evidence type="ECO:0000313" key="6">
    <source>
        <dbReference type="Proteomes" id="UP000722791"/>
    </source>
</evidence>
<dbReference type="PANTHER" id="PTHR14255">
    <property type="entry name" value="CEREBLON"/>
    <property type="match status" value="1"/>
</dbReference>
<feature type="transmembrane region" description="Helical" evidence="3">
    <location>
        <begin position="737"/>
        <end position="760"/>
    </location>
</feature>
<dbReference type="EMBL" id="BNCQ01000049">
    <property type="protein sequence ID" value="GIM13575.1"/>
    <property type="molecule type" value="Genomic_DNA"/>
</dbReference>
<organism evidence="5 6">
    <name type="scientific">Volvox reticuliferus</name>
    <dbReference type="NCBI Taxonomy" id="1737510"/>
    <lineage>
        <taxon>Eukaryota</taxon>
        <taxon>Viridiplantae</taxon>
        <taxon>Chlorophyta</taxon>
        <taxon>core chlorophytes</taxon>
        <taxon>Chlorophyceae</taxon>
        <taxon>CS clade</taxon>
        <taxon>Chlamydomonadales</taxon>
        <taxon>Volvocaceae</taxon>
        <taxon>Volvox</taxon>
    </lineage>
</organism>
<evidence type="ECO:0000256" key="1">
    <source>
        <dbReference type="ARBA" id="ARBA00009142"/>
    </source>
</evidence>
<feature type="transmembrane region" description="Helical" evidence="3">
    <location>
        <begin position="630"/>
        <end position="658"/>
    </location>
</feature>
<evidence type="ECO:0000313" key="5">
    <source>
        <dbReference type="EMBL" id="GIM13575.1"/>
    </source>
</evidence>
<feature type="compositionally biased region" description="Basic and acidic residues" evidence="2">
    <location>
        <begin position="698"/>
        <end position="708"/>
    </location>
</feature>
<comment type="similarity">
    <text evidence="1">Belongs to the 4-toluene sulfonate uptake permease (TSUP) (TC 2.A.102) family.</text>
</comment>
<keyword evidence="7" id="KW-1185">Reference proteome</keyword>
<keyword evidence="3" id="KW-1133">Transmembrane helix</keyword>
<dbReference type="GO" id="GO:0031464">
    <property type="term" value="C:Cul4A-RING E3 ubiquitin ligase complex"/>
    <property type="evidence" value="ECO:0007669"/>
    <property type="project" value="TreeGrafter"/>
</dbReference>
<dbReference type="AlphaFoldDB" id="A0A8J4LX09"/>
<feature type="transmembrane region" description="Helical" evidence="3">
    <location>
        <begin position="833"/>
        <end position="854"/>
    </location>
</feature>
<dbReference type="EMBL" id="BNCP01000052">
    <property type="protein sequence ID" value="GIL89669.1"/>
    <property type="molecule type" value="Genomic_DNA"/>
</dbReference>
<evidence type="ECO:0000313" key="4">
    <source>
        <dbReference type="EMBL" id="GIL89669.1"/>
    </source>
</evidence>
<sequence>MLLLSQAVAKGRALWVQETKRAQALAEAAARHDIGAELLSASARGPEPANANGTGIREALLVGTHHCSLNHQALAAAAPAGLPGLRINRGHSYSCPRGPWALEHDQDAPYNYPEALEHHVAGAVSRDHVHRSRGVSGGGSSVGAARRRTDDAMWDCMDGVNPAGDDDARCETPSSSVSVPPCAFPFAIPRVPSSNGADDVSGAGHLRSGLLGASPRGESPRGQSPASSIYAASWKAFNELGALEFETDLEGDSDFEGVAHAGSAIGRHMRSNRTSGFGSGTASPVLFPPSSYILSQLPRRLLPAQMQLSSATRSPHTAVGRRTTRRRSLDQTTGADLPAAAAVVMDEETGPAGDNWLQRRSKWRNRTGHHHGDGGGGDTDGGGAGLDEPLLGVQGEVMDRPHGAIPDPRAEYGGGAAAPGLATAAGGDPGGGGFTSADPYKPPMRLETLLEEADDRVEGGQSGDGAGPRLTPAAPELKLPCTAGSTTAACSAQMQALPTSQPAADWDPLQLPCQQRAEAGGAMLCDRHNGNGFLGGDVAADTMMLTRSSGRPIGYVYIECMSDVGPERQHLGGWCCSGMSLQAVFREWADGWAATFRRIPRRFAGCLIGAWVVYLALQGARAFQPKCSPAYWALFAIQTAAMLAISGGAMAMAANVLAKHTKAAESSNDSTSIEDREAAIGDIEDRSGNARWRQQQHGHAEEKEGNRGEEVLSAAVGIEPALQCTAALLVLQSPLTAFFATFIAGLTGGLLGLGGGMVMGPVLLQIGVQPQVTAASSGTMVLFSSSAALIQFALLHRLNGPYAGAFAAASLAAGLVGTHAVARAIKRSGRPSIVVLALAGVMAVAMVCVAAFGLRQAAIELRTGELDFEGVCTTGGGK</sequence>